<evidence type="ECO:0000256" key="2">
    <source>
        <dbReference type="ARBA" id="ARBA00022618"/>
    </source>
</evidence>
<keyword evidence="2 5" id="KW-0132">Cell division</keyword>
<dbReference type="GO" id="GO:0032153">
    <property type="term" value="C:cell division site"/>
    <property type="evidence" value="ECO:0007669"/>
    <property type="project" value="TreeGrafter"/>
</dbReference>
<dbReference type="OrthoDB" id="41437at2"/>
<comment type="subunit">
    <text evidence="5">Interacts with FtsZ.</text>
</comment>
<evidence type="ECO:0000256" key="4">
    <source>
        <dbReference type="ARBA" id="ARBA00023306"/>
    </source>
</evidence>
<dbReference type="PATRIC" id="fig|688269.3.peg.1269"/>
<evidence type="ECO:0000256" key="5">
    <source>
        <dbReference type="PIRNR" id="PIRNR003101"/>
    </source>
</evidence>
<dbReference type="SMART" id="SM00842">
    <property type="entry name" value="FtsA"/>
    <property type="match status" value="1"/>
</dbReference>
<dbReference type="Pfam" id="PF14450">
    <property type="entry name" value="FtsA"/>
    <property type="match status" value="1"/>
</dbReference>
<dbReference type="RefSeq" id="WP_013932523.1">
    <property type="nucleotide sequence ID" value="NC_015707.1"/>
</dbReference>
<comment type="function">
    <text evidence="5">Cell division protein that is involved in the assembly of the Z ring. May serve as a membrane anchor for the Z ring.</text>
</comment>
<proteinExistence type="inferred from homology"/>
<dbReference type="eggNOG" id="COG0849">
    <property type="taxonomic scope" value="Bacteria"/>
</dbReference>
<comment type="similarity">
    <text evidence="5">Belongs to the FtsA/MreB family.</text>
</comment>
<evidence type="ECO:0000256" key="1">
    <source>
        <dbReference type="ARBA" id="ARBA00022475"/>
    </source>
</evidence>
<dbReference type="NCBIfam" id="TIGR01174">
    <property type="entry name" value="ftsA"/>
    <property type="match status" value="1"/>
</dbReference>
<dbReference type="HOGENOM" id="CLU_037850_4_1_0"/>
<dbReference type="InterPro" id="IPR050696">
    <property type="entry name" value="FtsA/MreB"/>
</dbReference>
<dbReference type="PANTHER" id="PTHR32432">
    <property type="entry name" value="CELL DIVISION PROTEIN FTSA-RELATED"/>
    <property type="match status" value="1"/>
</dbReference>
<accession>F7YUA5</accession>
<reference evidence="7 8" key="1">
    <citation type="submission" date="2010-11" db="EMBL/GenBank/DDBJ databases">
        <title>The complete genome of Thermotoga thermarum DSM 5069.</title>
        <authorList>
            <consortium name="US DOE Joint Genome Institute (JGI-PGF)"/>
            <person name="Lucas S."/>
            <person name="Copeland A."/>
            <person name="Lapidus A."/>
            <person name="Bruce D."/>
            <person name="Goodwin L."/>
            <person name="Pitluck S."/>
            <person name="Kyrpides N."/>
            <person name="Mavromatis K."/>
            <person name="Ivanova N."/>
            <person name="Zeytun A."/>
            <person name="Brettin T."/>
            <person name="Detter J.C."/>
            <person name="Tapia R."/>
            <person name="Han C."/>
            <person name="Land M."/>
            <person name="Hauser L."/>
            <person name="Markowitz V."/>
            <person name="Cheng J.-F."/>
            <person name="Hugenholtz P."/>
            <person name="Woyke T."/>
            <person name="Wu D."/>
            <person name="Spring S."/>
            <person name="Schroeder M."/>
            <person name="Brambilla E."/>
            <person name="Klenk H.-P."/>
            <person name="Eisen J.A."/>
        </authorList>
    </citation>
    <scope>NUCLEOTIDE SEQUENCE [LARGE SCALE GENOMIC DNA]</scope>
    <source>
        <strain evidence="7 8">DSM 5069</strain>
    </source>
</reference>
<keyword evidence="4 5" id="KW-0131">Cell cycle</keyword>
<dbReference type="PIRSF" id="PIRSF003101">
    <property type="entry name" value="FtsA"/>
    <property type="match status" value="1"/>
</dbReference>
<organism evidence="7 8">
    <name type="scientific">Pseudothermotoga thermarum DSM 5069</name>
    <dbReference type="NCBI Taxonomy" id="688269"/>
    <lineage>
        <taxon>Bacteria</taxon>
        <taxon>Thermotogati</taxon>
        <taxon>Thermotogota</taxon>
        <taxon>Thermotogae</taxon>
        <taxon>Thermotogales</taxon>
        <taxon>Thermotogaceae</taxon>
        <taxon>Pseudothermotoga</taxon>
    </lineage>
</organism>
<feature type="domain" description="SHS2" evidence="6">
    <location>
        <begin position="7"/>
        <end position="196"/>
    </location>
</feature>
<evidence type="ECO:0000259" key="6">
    <source>
        <dbReference type="SMART" id="SM00842"/>
    </source>
</evidence>
<evidence type="ECO:0000313" key="8">
    <source>
        <dbReference type="Proteomes" id="UP000006804"/>
    </source>
</evidence>
<dbReference type="KEGG" id="tta:Theth_1232"/>
<dbReference type="Gene3D" id="3.30.420.40">
    <property type="match status" value="2"/>
</dbReference>
<sequence length="420" mass="47036">MRKSKKYVLIDVGNHYVKCLVIGETSQREYELLKNFTARTRGIENGETKDVVSFREVLEKVISEVEEVAKLETSEIVVSTSCGKFNLRSVEKEVVLSENEKKPIDETTVEQLREAILDEFQTTERPLHIFAKRYIIDKSKVVFNPQDMLANSLAAEFNLVTVERSSGSVLDFLEETFPPETDFAVSVISACEGILTDIEKETGTCVIDLGYSSTSVTIYSHGVPIRLEFIPLGIKHVIKDISFVLNTSLDEAERLLKTHGCAVFGETSFVQQTIEYKGLDGMTAKTTTKDFLSRIIHARLREILTKARRIYREETSKFSEIGLKGLPGGIILSGGGAKVPRLLDVAIDVFKNPVRIGTYNTSSNVQIKNADEVIDEPLYNAALGNFVSIISRHQIKPQAKKKVASESFFKKLSDILKNLW</sequence>
<keyword evidence="1" id="KW-1003">Cell membrane</keyword>
<dbReference type="InterPro" id="IPR020823">
    <property type="entry name" value="Cell_div_FtsA"/>
</dbReference>
<dbReference type="STRING" id="688269.Theth_1232"/>
<dbReference type="InterPro" id="IPR043129">
    <property type="entry name" value="ATPase_NBD"/>
</dbReference>
<dbReference type="GO" id="GO:0009898">
    <property type="term" value="C:cytoplasmic side of plasma membrane"/>
    <property type="evidence" value="ECO:0007669"/>
    <property type="project" value="TreeGrafter"/>
</dbReference>
<dbReference type="Proteomes" id="UP000006804">
    <property type="component" value="Chromosome"/>
</dbReference>
<dbReference type="CDD" id="cd24048">
    <property type="entry name" value="ASKHA_NBD_FtsA"/>
    <property type="match status" value="1"/>
</dbReference>
<gene>
    <name evidence="7" type="ORF">Theth_1232</name>
</gene>
<keyword evidence="3" id="KW-0472">Membrane</keyword>
<dbReference type="SUPFAM" id="SSF53067">
    <property type="entry name" value="Actin-like ATPase domain"/>
    <property type="match status" value="2"/>
</dbReference>
<keyword evidence="8" id="KW-1185">Reference proteome</keyword>
<evidence type="ECO:0000256" key="3">
    <source>
        <dbReference type="ARBA" id="ARBA00023136"/>
    </source>
</evidence>
<dbReference type="GO" id="GO:0051301">
    <property type="term" value="P:cell division"/>
    <property type="evidence" value="ECO:0007669"/>
    <property type="project" value="UniProtKB-KW"/>
</dbReference>
<dbReference type="AlphaFoldDB" id="F7YUA5"/>
<protein>
    <recommendedName>
        <fullName evidence="5">Cell division protein FtsA</fullName>
    </recommendedName>
</protein>
<dbReference type="Pfam" id="PF02491">
    <property type="entry name" value="SHS2_FTSA"/>
    <property type="match status" value="1"/>
</dbReference>
<dbReference type="EMBL" id="CP002351">
    <property type="protein sequence ID" value="AEH51304.1"/>
    <property type="molecule type" value="Genomic_DNA"/>
</dbReference>
<name>F7YUA5_9THEM</name>
<evidence type="ECO:0000313" key="7">
    <source>
        <dbReference type="EMBL" id="AEH51304.1"/>
    </source>
</evidence>
<dbReference type="InterPro" id="IPR003494">
    <property type="entry name" value="SHS2_FtsA"/>
</dbReference>
<dbReference type="PANTHER" id="PTHR32432:SF4">
    <property type="entry name" value="CELL DIVISION PROTEIN FTSA"/>
    <property type="match status" value="1"/>
</dbReference>